<keyword evidence="2" id="KW-1185">Reference proteome</keyword>
<sequence length="248" mass="26141">MAQQTGIIGIRGTVGGLVFAKDGSIRQKPPSNKAAFNSKASMARTRENADEFSRAAKYSKLLRDSLRVAISAASDSRVASRLTQKMREIIGLDDTNDRGQRVYDSDNSAPLLGFNFNIDAGIGQTMYFPYEVTGAGTDVTLSIPSLTPMAEIAAPQGATHYEIVFAASSLDMEALTYTNAAVAAPLGVQALNGAAQANLSVVASFPAAPPAANLVVGVVGINFYQEVNGKMYPLNNNSTNPLAIEYVA</sequence>
<comment type="caution">
    <text evidence="1">The sequence shown here is derived from an EMBL/GenBank/DDBJ whole genome shotgun (WGS) entry which is preliminary data.</text>
</comment>
<protein>
    <submittedName>
        <fullName evidence="1">Uncharacterized protein</fullName>
    </submittedName>
</protein>
<accession>A0ABP8IKT7</accession>
<evidence type="ECO:0000313" key="1">
    <source>
        <dbReference type="EMBL" id="GAA4361851.1"/>
    </source>
</evidence>
<dbReference type="RefSeq" id="WP_345236825.1">
    <property type="nucleotide sequence ID" value="NZ_BAABGZ010000062.1"/>
</dbReference>
<dbReference type="Proteomes" id="UP001501153">
    <property type="component" value="Unassembled WGS sequence"/>
</dbReference>
<evidence type="ECO:0000313" key="2">
    <source>
        <dbReference type="Proteomes" id="UP001501153"/>
    </source>
</evidence>
<gene>
    <name evidence="1" type="ORF">GCM10023185_29170</name>
</gene>
<reference evidence="2" key="1">
    <citation type="journal article" date="2019" name="Int. J. Syst. Evol. Microbiol.">
        <title>The Global Catalogue of Microorganisms (GCM) 10K type strain sequencing project: providing services to taxonomists for standard genome sequencing and annotation.</title>
        <authorList>
            <consortium name="The Broad Institute Genomics Platform"/>
            <consortium name="The Broad Institute Genome Sequencing Center for Infectious Disease"/>
            <person name="Wu L."/>
            <person name="Ma J."/>
        </authorList>
    </citation>
    <scope>NUCLEOTIDE SEQUENCE [LARGE SCALE GENOMIC DNA]</scope>
    <source>
        <strain evidence="2">JCM 17923</strain>
    </source>
</reference>
<proteinExistence type="predicted"/>
<dbReference type="EMBL" id="BAABGZ010000062">
    <property type="protein sequence ID" value="GAA4361851.1"/>
    <property type="molecule type" value="Genomic_DNA"/>
</dbReference>
<name>A0ABP8IKT7_9BACT</name>
<organism evidence="1 2">
    <name type="scientific">Hymenobacter saemangeumensis</name>
    <dbReference type="NCBI Taxonomy" id="1084522"/>
    <lineage>
        <taxon>Bacteria</taxon>
        <taxon>Pseudomonadati</taxon>
        <taxon>Bacteroidota</taxon>
        <taxon>Cytophagia</taxon>
        <taxon>Cytophagales</taxon>
        <taxon>Hymenobacteraceae</taxon>
        <taxon>Hymenobacter</taxon>
    </lineage>
</organism>